<dbReference type="InterPro" id="IPR011650">
    <property type="entry name" value="Peptidase_M20_dimer"/>
</dbReference>
<evidence type="ECO:0000256" key="3">
    <source>
        <dbReference type="PIRSR" id="PIRSR037238-1"/>
    </source>
</evidence>
<dbReference type="AlphaFoldDB" id="A0A2H3KRD3"/>
<dbReference type="SUPFAM" id="SSF55031">
    <property type="entry name" value="Bacterial exopeptidase dimerisation domain"/>
    <property type="match status" value="1"/>
</dbReference>
<dbReference type="Proteomes" id="UP000220922">
    <property type="component" value="Unassembled WGS sequence"/>
</dbReference>
<dbReference type="Gene3D" id="3.30.70.360">
    <property type="match status" value="1"/>
</dbReference>
<dbReference type="InterPro" id="IPR036264">
    <property type="entry name" value="Bact_exopeptidase_dim_dom"/>
</dbReference>
<reference evidence="5 6" key="1">
    <citation type="submission" date="2016-05" db="EMBL/GenBank/DDBJ databases">
        <authorList>
            <person name="Lavstsen T."/>
            <person name="Jespersen J.S."/>
        </authorList>
    </citation>
    <scope>NUCLEOTIDE SEQUENCE [LARGE SCALE GENOMIC DNA]</scope>
    <source>
        <strain evidence="5 6">B7-9</strain>
    </source>
</reference>
<keyword evidence="2" id="KW-0378">Hydrolase</keyword>
<feature type="active site" description="Proton acceptor" evidence="3">
    <location>
        <position position="152"/>
    </location>
</feature>
<evidence type="ECO:0000256" key="2">
    <source>
        <dbReference type="ARBA" id="ARBA00022801"/>
    </source>
</evidence>
<sequence>MSILPSDALEAALKRRDELLTLAETLVTYDTPSDDKVRCDALADELAARYAPLGTVERMNNPQGGDHLRIRVAAPGVTNEVKPVLILCHYDTVWSAGTVAQRPMYVEGDRAFGPGLYDMKVSLAMAELALHSIKEHAWPLARPVVLLLTSDEEIGSPTSRALIETTAREGNHVLVLEPPVEPDGALKTARKGIGMFNVTITGRAAHAGVEPEKGASAISELAYQILAIHALADHAAGTTTNVGIVQGGTRRNVVPAEARMEVDARAWTSAEARRLEEAFQNLRPVTPGVQVEATGSFSRPPMERTPASRQLFAEARRLGADLGLNLGEGATGGGSDGNFTAALGIPTLDGLGAPGEGAHAEHEQISISGALERMALLIMLLTHM</sequence>
<feature type="domain" description="Peptidase M20 dimerisation" evidence="4">
    <location>
        <begin position="188"/>
        <end position="281"/>
    </location>
</feature>
<organism evidence="5 6">
    <name type="scientific">Candidatus Chloroploca asiatica</name>
    <dbReference type="NCBI Taxonomy" id="1506545"/>
    <lineage>
        <taxon>Bacteria</taxon>
        <taxon>Bacillati</taxon>
        <taxon>Chloroflexota</taxon>
        <taxon>Chloroflexia</taxon>
        <taxon>Chloroflexales</taxon>
        <taxon>Chloroflexineae</taxon>
        <taxon>Oscillochloridaceae</taxon>
        <taxon>Candidatus Chloroploca</taxon>
    </lineage>
</organism>
<name>A0A2H3KRD3_9CHLR</name>
<dbReference type="InterPro" id="IPR002933">
    <property type="entry name" value="Peptidase_M20"/>
</dbReference>
<dbReference type="PANTHER" id="PTHR43808">
    <property type="entry name" value="ACETYLORNITHINE DEACETYLASE"/>
    <property type="match status" value="1"/>
</dbReference>
<accession>A0A2H3KRD3</accession>
<dbReference type="Gene3D" id="3.40.630.10">
    <property type="entry name" value="Zn peptidases"/>
    <property type="match status" value="1"/>
</dbReference>
<dbReference type="GO" id="GO:0046872">
    <property type="term" value="F:metal ion binding"/>
    <property type="evidence" value="ECO:0007669"/>
    <property type="project" value="UniProtKB-KW"/>
</dbReference>
<dbReference type="OrthoDB" id="9783294at2"/>
<evidence type="ECO:0000313" key="6">
    <source>
        <dbReference type="Proteomes" id="UP000220922"/>
    </source>
</evidence>
<protein>
    <submittedName>
        <fullName evidence="5">Peptidase M20</fullName>
    </submittedName>
</protein>
<evidence type="ECO:0000313" key="5">
    <source>
        <dbReference type="EMBL" id="PDW00095.1"/>
    </source>
</evidence>
<dbReference type="Pfam" id="PF01546">
    <property type="entry name" value="Peptidase_M20"/>
    <property type="match status" value="1"/>
</dbReference>
<comment type="caution">
    <text evidence="5">The sequence shown here is derived from an EMBL/GenBank/DDBJ whole genome shotgun (WGS) entry which is preliminary data.</text>
</comment>
<dbReference type="EMBL" id="LYXE01000059">
    <property type="protein sequence ID" value="PDW00095.1"/>
    <property type="molecule type" value="Genomic_DNA"/>
</dbReference>
<keyword evidence="1" id="KW-0479">Metal-binding</keyword>
<keyword evidence="6" id="KW-1185">Reference proteome</keyword>
<dbReference type="Pfam" id="PF07687">
    <property type="entry name" value="M20_dimer"/>
    <property type="match status" value="1"/>
</dbReference>
<evidence type="ECO:0000256" key="1">
    <source>
        <dbReference type="ARBA" id="ARBA00022723"/>
    </source>
</evidence>
<gene>
    <name evidence="5" type="ORF">A9Q02_10850</name>
</gene>
<dbReference type="RefSeq" id="WP_097651289.1">
    <property type="nucleotide sequence ID" value="NZ_LYXE01000059.1"/>
</dbReference>
<dbReference type="SUPFAM" id="SSF53187">
    <property type="entry name" value="Zn-dependent exopeptidases"/>
    <property type="match status" value="1"/>
</dbReference>
<dbReference type="CDD" id="cd03885">
    <property type="entry name" value="M20_CPDG2"/>
    <property type="match status" value="1"/>
</dbReference>
<evidence type="ECO:0000259" key="4">
    <source>
        <dbReference type="Pfam" id="PF07687"/>
    </source>
</evidence>
<proteinExistence type="predicted"/>
<dbReference type="PANTHER" id="PTHR43808:SF9">
    <property type="entry name" value="BLL0789 PROTEIN"/>
    <property type="match status" value="1"/>
</dbReference>
<dbReference type="InterPro" id="IPR050072">
    <property type="entry name" value="Peptidase_M20A"/>
</dbReference>
<dbReference type="GO" id="GO:0016787">
    <property type="term" value="F:hydrolase activity"/>
    <property type="evidence" value="ECO:0007669"/>
    <property type="project" value="UniProtKB-KW"/>
</dbReference>
<dbReference type="InterPro" id="IPR017150">
    <property type="entry name" value="Pept_M20_glutamate_carboxypep"/>
</dbReference>
<dbReference type="PIRSF" id="PIRSF037238">
    <property type="entry name" value="Carboxypeptidase_G2"/>
    <property type="match status" value="1"/>
</dbReference>
<feature type="active site" evidence="3">
    <location>
        <position position="91"/>
    </location>
</feature>